<dbReference type="STRING" id="1313296.SAMN05661091_4478"/>
<dbReference type="Pfam" id="PF00905">
    <property type="entry name" value="Transpeptidase"/>
    <property type="match status" value="1"/>
</dbReference>
<keyword evidence="3 4" id="KW-0472">Membrane</keyword>
<dbReference type="InterPro" id="IPR036138">
    <property type="entry name" value="PBP_dimer_sf"/>
</dbReference>
<dbReference type="PANTHER" id="PTHR30627:SF24">
    <property type="entry name" value="PENICILLIN-BINDING PROTEIN 4B"/>
    <property type="match status" value="1"/>
</dbReference>
<keyword evidence="7" id="KW-0131">Cell cycle</keyword>
<proteinExistence type="inferred from homology"/>
<dbReference type="GO" id="GO:0071972">
    <property type="term" value="F:peptidoglycan L,D-transpeptidase activity"/>
    <property type="evidence" value="ECO:0007669"/>
    <property type="project" value="TreeGrafter"/>
</dbReference>
<evidence type="ECO:0000259" key="5">
    <source>
        <dbReference type="Pfam" id="PF00905"/>
    </source>
</evidence>
<comment type="similarity">
    <text evidence="2">Belongs to the transpeptidase family.</text>
</comment>
<dbReference type="RefSeq" id="WP_208915228.1">
    <property type="nucleotide sequence ID" value="NZ_LT840184.1"/>
</dbReference>
<dbReference type="InterPro" id="IPR005311">
    <property type="entry name" value="PBP_dimer"/>
</dbReference>
<keyword evidence="4" id="KW-0812">Transmembrane</keyword>
<name>A0A1X7HLS9_9BACL</name>
<evidence type="ECO:0000259" key="6">
    <source>
        <dbReference type="Pfam" id="PF03717"/>
    </source>
</evidence>
<dbReference type="Proteomes" id="UP000192940">
    <property type="component" value="Chromosome I"/>
</dbReference>
<keyword evidence="7" id="KW-0132">Cell division</keyword>
<feature type="domain" description="Penicillin-binding protein dimerisation" evidence="6">
    <location>
        <begin position="63"/>
        <end position="227"/>
    </location>
</feature>
<dbReference type="SUPFAM" id="SSF56601">
    <property type="entry name" value="beta-lactamase/transpeptidase-like"/>
    <property type="match status" value="1"/>
</dbReference>
<dbReference type="Gene3D" id="3.40.710.10">
    <property type="entry name" value="DD-peptidase/beta-lactamase superfamily"/>
    <property type="match status" value="1"/>
</dbReference>
<evidence type="ECO:0000256" key="4">
    <source>
        <dbReference type="SAM" id="Phobius"/>
    </source>
</evidence>
<keyword evidence="4" id="KW-1133">Transmembrane helix</keyword>
<dbReference type="Pfam" id="PF03717">
    <property type="entry name" value="PBP_dimer"/>
    <property type="match status" value="1"/>
</dbReference>
<dbReference type="InterPro" id="IPR012338">
    <property type="entry name" value="Beta-lactam/transpept-like"/>
</dbReference>
<protein>
    <submittedName>
        <fullName evidence="7">Cell division protein FtsI/penicillin-binding protein 2</fullName>
    </submittedName>
</protein>
<evidence type="ECO:0000256" key="2">
    <source>
        <dbReference type="ARBA" id="ARBA00007171"/>
    </source>
</evidence>
<gene>
    <name evidence="7" type="ORF">SAMN05661091_4478</name>
</gene>
<comment type="subcellular location">
    <subcellularLocation>
        <location evidence="1">Membrane</location>
    </subcellularLocation>
</comment>
<dbReference type="GO" id="GO:0005886">
    <property type="term" value="C:plasma membrane"/>
    <property type="evidence" value="ECO:0007669"/>
    <property type="project" value="TreeGrafter"/>
</dbReference>
<keyword evidence="8" id="KW-1185">Reference proteome</keyword>
<evidence type="ECO:0000313" key="8">
    <source>
        <dbReference type="Proteomes" id="UP000192940"/>
    </source>
</evidence>
<sequence length="595" mass="66136">MRVNRQKRIFYGWLTLAVLMVLLVCRLAWVQFVMKNHKPPGSRHTLLETSMLQRERGIVLDTGRGHFTDRNGLPLTGKLIWSAVLFPIENENDDISDDSLLKLAHILNTEDKHLREVWFALKEPILWHAQGTYIPLALNSSQIEAIKELKLSAIRVLPYEQRYGDRETGMQWLGFISGQRKENLFFRDYEGVKGTSGLERTLDALLQGTGPTVVYFPVDGRNQVIQEMKPMVKAGDNPYYPLRITTTVDAKLQKGIEQLTEQAGMKEGAVVVLDVRNSDVLAMVSRPFYNPEQIHPEQGEWENKALKGAVPGSIFKIVTAAAALDSGLTSSKETFHCNGEFGKYGLSCWKEGGHGTLNLRQGFAESCNVVFAELAERLTSGQIQDTALQLGLGRTVGWQAQRSVLGIPLLKPLDHEESGTVFAASTDPLDSGARVQTAIGQRDTLVTPLQAANLVVTLLNDGDVISPRIVHHISYANGQHLQTLEPMKRSSVEGTISRETARTLLTWMEDVVRNGTGRSLKHSSWQLGGKSGTAETIVKGRPRNNQWFVGYGPIKHPRYAVAVLVENVSPHSKHQATKLFGQVMDLLSSFETSEE</sequence>
<evidence type="ECO:0000256" key="3">
    <source>
        <dbReference type="ARBA" id="ARBA00023136"/>
    </source>
</evidence>
<dbReference type="GO" id="GO:0008658">
    <property type="term" value="F:penicillin binding"/>
    <property type="evidence" value="ECO:0007669"/>
    <property type="project" value="InterPro"/>
</dbReference>
<dbReference type="PANTHER" id="PTHR30627">
    <property type="entry name" value="PEPTIDOGLYCAN D,D-TRANSPEPTIDASE"/>
    <property type="match status" value="1"/>
</dbReference>
<evidence type="ECO:0000313" key="7">
    <source>
        <dbReference type="EMBL" id="SMF88975.1"/>
    </source>
</evidence>
<dbReference type="SUPFAM" id="SSF56519">
    <property type="entry name" value="Penicillin binding protein dimerisation domain"/>
    <property type="match status" value="1"/>
</dbReference>
<dbReference type="AlphaFoldDB" id="A0A1X7HLS9"/>
<dbReference type="GO" id="GO:0071555">
    <property type="term" value="P:cell wall organization"/>
    <property type="evidence" value="ECO:0007669"/>
    <property type="project" value="TreeGrafter"/>
</dbReference>
<evidence type="ECO:0000256" key="1">
    <source>
        <dbReference type="ARBA" id="ARBA00004370"/>
    </source>
</evidence>
<organism evidence="7 8">
    <name type="scientific">Paenibacillus uliginis N3/975</name>
    <dbReference type="NCBI Taxonomy" id="1313296"/>
    <lineage>
        <taxon>Bacteria</taxon>
        <taxon>Bacillati</taxon>
        <taxon>Bacillota</taxon>
        <taxon>Bacilli</taxon>
        <taxon>Bacillales</taxon>
        <taxon>Paenibacillaceae</taxon>
        <taxon>Paenibacillus</taxon>
    </lineage>
</organism>
<reference evidence="7 8" key="1">
    <citation type="submission" date="2017-04" db="EMBL/GenBank/DDBJ databases">
        <authorList>
            <person name="Afonso C.L."/>
            <person name="Miller P.J."/>
            <person name="Scott M.A."/>
            <person name="Spackman E."/>
            <person name="Goraichik I."/>
            <person name="Dimitrov K.M."/>
            <person name="Suarez D.L."/>
            <person name="Swayne D.E."/>
        </authorList>
    </citation>
    <scope>NUCLEOTIDE SEQUENCE [LARGE SCALE GENOMIC DNA]</scope>
    <source>
        <strain evidence="7 8">N3/975</strain>
    </source>
</reference>
<dbReference type="Gene3D" id="3.90.1310.10">
    <property type="entry name" value="Penicillin-binding protein 2a (Domain 2)"/>
    <property type="match status" value="1"/>
</dbReference>
<accession>A0A1X7HLS9</accession>
<dbReference type="InterPro" id="IPR001460">
    <property type="entry name" value="PCN-bd_Tpept"/>
</dbReference>
<dbReference type="InterPro" id="IPR050515">
    <property type="entry name" value="Beta-lactam/transpept"/>
</dbReference>
<dbReference type="EMBL" id="LT840184">
    <property type="protein sequence ID" value="SMF88975.1"/>
    <property type="molecule type" value="Genomic_DNA"/>
</dbReference>
<feature type="domain" description="Penicillin-binding protein transpeptidase" evidence="5">
    <location>
        <begin position="268"/>
        <end position="585"/>
    </location>
</feature>
<feature type="transmembrane region" description="Helical" evidence="4">
    <location>
        <begin position="9"/>
        <end position="29"/>
    </location>
</feature>
<dbReference type="GO" id="GO:0051301">
    <property type="term" value="P:cell division"/>
    <property type="evidence" value="ECO:0007669"/>
    <property type="project" value="UniProtKB-KW"/>
</dbReference>